<dbReference type="RefSeq" id="WP_108029945.1">
    <property type="nucleotide sequence ID" value="NZ_PYUE01000002.1"/>
</dbReference>
<keyword evidence="1" id="KW-0472">Membrane</keyword>
<dbReference type="EMBL" id="SZPT01000001">
    <property type="protein sequence ID" value="TKI49798.1"/>
    <property type="molecule type" value="Genomic_DNA"/>
</dbReference>
<accession>A0ABY2T2F5</accession>
<keyword evidence="4" id="KW-1185">Reference proteome</keyword>
<gene>
    <name evidence="3" type="ORF">FC748_00805</name>
</gene>
<comment type="caution">
    <text evidence="3">The sequence shown here is derived from an EMBL/GenBank/DDBJ whole genome shotgun (WGS) entry which is preliminary data.</text>
</comment>
<organism evidence="3 4">
    <name type="scientific">Lysinibacillus tabacifolii</name>
    <dbReference type="NCBI Taxonomy" id="1173107"/>
    <lineage>
        <taxon>Bacteria</taxon>
        <taxon>Bacillati</taxon>
        <taxon>Bacillota</taxon>
        <taxon>Bacilli</taxon>
        <taxon>Bacillales</taxon>
        <taxon>Bacillaceae</taxon>
        <taxon>Lysinibacillus</taxon>
    </lineage>
</organism>
<evidence type="ECO:0000259" key="2">
    <source>
        <dbReference type="Pfam" id="PF13240"/>
    </source>
</evidence>
<feature type="domain" description="Zinc-ribbon" evidence="2">
    <location>
        <begin position="2"/>
        <end position="23"/>
    </location>
</feature>
<reference evidence="3 4" key="1">
    <citation type="submission" date="2019-04" db="EMBL/GenBank/DDBJ databases">
        <title>Lysinibacillus genome sequencing.</title>
        <authorList>
            <person name="Dunlap C."/>
        </authorList>
    </citation>
    <scope>NUCLEOTIDE SEQUENCE [LARGE SCALE GENOMIC DNA]</scope>
    <source>
        <strain evidence="3 4">KCTC 33042</strain>
    </source>
</reference>
<proteinExistence type="predicted"/>
<keyword evidence="1" id="KW-0812">Transmembrane</keyword>
<evidence type="ECO:0000313" key="3">
    <source>
        <dbReference type="EMBL" id="TKI49798.1"/>
    </source>
</evidence>
<dbReference type="Pfam" id="PF13240">
    <property type="entry name" value="Zn_Ribbon_1"/>
    <property type="match status" value="1"/>
</dbReference>
<feature type="transmembrane region" description="Helical" evidence="1">
    <location>
        <begin position="46"/>
        <end position="67"/>
    </location>
</feature>
<dbReference type="InterPro" id="IPR026870">
    <property type="entry name" value="Zinc_ribbon_dom"/>
</dbReference>
<sequence length="235" mass="26943">MFCNECGHENGEISKFCSECGKGLTTVIDNNKNEELPTKKKSKKKLIISLILSLVVIVGGVIAFLYYKKTQEEKRVQEYVSEMAVNAFNMYTETISNAMVISSYSEQWDDAIDDGRDFNVALANLKNTYEEKGLLQDLVDGQTEIQESMKYLQDVPEGYEDAYDVLKEMYTVYVEFSNQAQSPTGSLLTFNNKTNDLFSEFNTLFEEFLITMPADVKEEYETYVEKYENEEDADI</sequence>
<keyword evidence="1" id="KW-1133">Transmembrane helix</keyword>
<dbReference type="Proteomes" id="UP000308330">
    <property type="component" value="Unassembled WGS sequence"/>
</dbReference>
<name>A0ABY2T2F5_9BACI</name>
<protein>
    <submittedName>
        <fullName evidence="3">Zinc ribbon domain-containing protein</fullName>
    </submittedName>
</protein>
<evidence type="ECO:0000256" key="1">
    <source>
        <dbReference type="SAM" id="Phobius"/>
    </source>
</evidence>
<evidence type="ECO:0000313" key="4">
    <source>
        <dbReference type="Proteomes" id="UP000308330"/>
    </source>
</evidence>